<evidence type="ECO:0000313" key="1">
    <source>
        <dbReference type="EMBL" id="JAD29014.1"/>
    </source>
</evidence>
<name>A0A0A8YQD8_ARUDO</name>
<reference evidence="1" key="2">
    <citation type="journal article" date="2015" name="Data Brief">
        <title>Shoot transcriptome of the giant reed, Arundo donax.</title>
        <authorList>
            <person name="Barrero R.A."/>
            <person name="Guerrero F.D."/>
            <person name="Moolhuijzen P."/>
            <person name="Goolsby J.A."/>
            <person name="Tidwell J."/>
            <person name="Bellgard S.E."/>
            <person name="Bellgard M.I."/>
        </authorList>
    </citation>
    <scope>NUCLEOTIDE SEQUENCE</scope>
    <source>
        <tissue evidence="1">Shoot tissue taken approximately 20 cm above the soil surface</tissue>
    </source>
</reference>
<reference evidence="1" key="1">
    <citation type="submission" date="2014-09" db="EMBL/GenBank/DDBJ databases">
        <authorList>
            <person name="Magalhaes I.L.F."/>
            <person name="Oliveira U."/>
            <person name="Santos F.R."/>
            <person name="Vidigal T.H.D.A."/>
            <person name="Brescovit A.D."/>
            <person name="Santos A.J."/>
        </authorList>
    </citation>
    <scope>NUCLEOTIDE SEQUENCE</scope>
    <source>
        <tissue evidence="1">Shoot tissue taken approximately 20 cm above the soil surface</tissue>
    </source>
</reference>
<organism evidence="1">
    <name type="scientific">Arundo donax</name>
    <name type="common">Giant reed</name>
    <name type="synonym">Donax arundinaceus</name>
    <dbReference type="NCBI Taxonomy" id="35708"/>
    <lineage>
        <taxon>Eukaryota</taxon>
        <taxon>Viridiplantae</taxon>
        <taxon>Streptophyta</taxon>
        <taxon>Embryophyta</taxon>
        <taxon>Tracheophyta</taxon>
        <taxon>Spermatophyta</taxon>
        <taxon>Magnoliopsida</taxon>
        <taxon>Liliopsida</taxon>
        <taxon>Poales</taxon>
        <taxon>Poaceae</taxon>
        <taxon>PACMAD clade</taxon>
        <taxon>Arundinoideae</taxon>
        <taxon>Arundineae</taxon>
        <taxon>Arundo</taxon>
    </lineage>
</organism>
<dbReference type="AlphaFoldDB" id="A0A0A8YQD8"/>
<dbReference type="EMBL" id="GBRH01268881">
    <property type="protein sequence ID" value="JAD29014.1"/>
    <property type="molecule type" value="Transcribed_RNA"/>
</dbReference>
<accession>A0A0A8YQD8</accession>
<proteinExistence type="predicted"/>
<sequence length="33" mass="3814">MFIASYLFSSNIAKLQLLPHYNQPTPVMEHDHA</sequence>
<protein>
    <submittedName>
        <fullName evidence="1">Uncharacterized protein</fullName>
    </submittedName>
</protein>